<evidence type="ECO:0000256" key="1">
    <source>
        <dbReference type="SAM" id="Phobius"/>
    </source>
</evidence>
<dbReference type="EMBL" id="BONK01000023">
    <property type="protein sequence ID" value="GIG23703.1"/>
    <property type="molecule type" value="Genomic_DNA"/>
</dbReference>
<feature type="transmembrane region" description="Helical" evidence="1">
    <location>
        <begin position="31"/>
        <end position="52"/>
    </location>
</feature>
<keyword evidence="1" id="KW-0472">Membrane</keyword>
<keyword evidence="1" id="KW-1133">Transmembrane helix</keyword>
<organism evidence="2 3">
    <name type="scientific">Cellulomonas chitinilytica</name>
    <dbReference type="NCBI Taxonomy" id="398759"/>
    <lineage>
        <taxon>Bacteria</taxon>
        <taxon>Bacillati</taxon>
        <taxon>Actinomycetota</taxon>
        <taxon>Actinomycetes</taxon>
        <taxon>Micrococcales</taxon>
        <taxon>Cellulomonadaceae</taxon>
        <taxon>Cellulomonas</taxon>
    </lineage>
</organism>
<gene>
    <name evidence="2" type="ORF">Cch01nite_44270</name>
</gene>
<keyword evidence="1" id="KW-0812">Transmembrane</keyword>
<keyword evidence="3" id="KW-1185">Reference proteome</keyword>
<sequence>MSTDDERRWATLTADALEDETRHNARWERRLLLLGLVAAAVTVVVLLLHGVVA</sequence>
<dbReference type="Proteomes" id="UP000632740">
    <property type="component" value="Unassembled WGS sequence"/>
</dbReference>
<name>A0A919P5N7_9CELL</name>
<reference evidence="2" key="1">
    <citation type="submission" date="2021-01" db="EMBL/GenBank/DDBJ databases">
        <title>Whole genome shotgun sequence of Cellulomonas chitinilytica NBRC 110799.</title>
        <authorList>
            <person name="Komaki H."/>
            <person name="Tamura T."/>
        </authorList>
    </citation>
    <scope>NUCLEOTIDE SEQUENCE</scope>
    <source>
        <strain evidence="2">NBRC 110799</strain>
    </source>
</reference>
<evidence type="ECO:0000313" key="3">
    <source>
        <dbReference type="Proteomes" id="UP000632740"/>
    </source>
</evidence>
<protein>
    <submittedName>
        <fullName evidence="2">Uncharacterized protein</fullName>
    </submittedName>
</protein>
<comment type="caution">
    <text evidence="2">The sequence shown here is derived from an EMBL/GenBank/DDBJ whole genome shotgun (WGS) entry which is preliminary data.</text>
</comment>
<proteinExistence type="predicted"/>
<accession>A0A919P5N7</accession>
<evidence type="ECO:0000313" key="2">
    <source>
        <dbReference type="EMBL" id="GIG23703.1"/>
    </source>
</evidence>
<dbReference type="RefSeq" id="WP_203758707.1">
    <property type="nucleotide sequence ID" value="NZ_BONK01000023.1"/>
</dbReference>
<dbReference type="AlphaFoldDB" id="A0A919P5N7"/>